<dbReference type="InterPro" id="IPR037685">
    <property type="entry name" value="RBP11"/>
</dbReference>
<dbReference type="SUPFAM" id="SSF55257">
    <property type="entry name" value="RBP11-like subunits of RNA polymerase"/>
    <property type="match status" value="1"/>
</dbReference>
<dbReference type="InterPro" id="IPR009025">
    <property type="entry name" value="RBP11-like_dimer"/>
</dbReference>
<dbReference type="eggNOG" id="KOG4392">
    <property type="taxonomic scope" value="Eukaryota"/>
</dbReference>
<dbReference type="CDD" id="cd06926">
    <property type="entry name" value="RNAP_II_RPB11"/>
    <property type="match status" value="1"/>
</dbReference>
<reference evidence="7 8" key="1">
    <citation type="journal article" date="2011" name="J. Gen. Appl. Microbiol.">
        <title>Draft genome sequencing of the enigmatic basidiomycete Mixia osmundae.</title>
        <authorList>
            <person name="Nishida H."/>
            <person name="Nagatsuka Y."/>
            <person name="Sugiyama J."/>
        </authorList>
    </citation>
    <scope>NUCLEOTIDE SEQUENCE [LARGE SCALE GENOMIC DNA]</scope>
    <source>
        <strain evidence="8">CBS 9802 / IAM 14324 / JCM 22182 / KY 12970</strain>
    </source>
</reference>
<dbReference type="FunCoup" id="G7E8P4">
    <property type="interactions" value="245"/>
</dbReference>
<dbReference type="Proteomes" id="UP000009131">
    <property type="component" value="Unassembled WGS sequence"/>
</dbReference>
<keyword evidence="3" id="KW-0804">Transcription</keyword>
<comment type="subcellular location">
    <subcellularLocation>
        <location evidence="1">Nucleus</location>
    </subcellularLocation>
</comment>
<proteinExistence type="inferred from homology"/>
<dbReference type="GO" id="GO:0006366">
    <property type="term" value="P:transcription by RNA polymerase II"/>
    <property type="evidence" value="ECO:0007669"/>
    <property type="project" value="InterPro"/>
</dbReference>
<evidence type="ECO:0000256" key="4">
    <source>
        <dbReference type="ARBA" id="ARBA00023242"/>
    </source>
</evidence>
<dbReference type="InterPro" id="IPR008193">
    <property type="entry name" value="RNA_pol_Rpb11_13-16kDa_CS"/>
</dbReference>
<dbReference type="GO" id="GO:0005665">
    <property type="term" value="C:RNA polymerase II, core complex"/>
    <property type="evidence" value="ECO:0007669"/>
    <property type="project" value="InterPro"/>
</dbReference>
<feature type="domain" description="DNA-directed RNA polymerase RBP11-like dimerisation" evidence="6">
    <location>
        <begin position="34"/>
        <end position="103"/>
    </location>
</feature>
<protein>
    <recommendedName>
        <fullName evidence="6">DNA-directed RNA polymerase RBP11-like dimerisation domain-containing protein</fullName>
    </recommendedName>
</protein>
<dbReference type="HOGENOM" id="CLU_090381_2_0_1"/>
<dbReference type="PANTHER" id="PTHR13946">
    <property type="entry name" value="DNA-DIRECTED RNA POLYMERASE I,II,III"/>
    <property type="match status" value="1"/>
</dbReference>
<reference evidence="7 8" key="2">
    <citation type="journal article" date="2012" name="Open Biol.">
        <title>Characteristics of nucleosomes and linker DNA regions on the genome of the basidiomycete Mixia osmundae revealed by mono- and dinucleosome mapping.</title>
        <authorList>
            <person name="Nishida H."/>
            <person name="Kondo S."/>
            <person name="Matsumoto T."/>
            <person name="Suzuki Y."/>
            <person name="Yoshikawa H."/>
            <person name="Taylor T.D."/>
            <person name="Sugiyama J."/>
        </authorList>
    </citation>
    <scope>NUCLEOTIDE SEQUENCE [LARGE SCALE GENOMIC DNA]</scope>
    <source>
        <strain evidence="8">CBS 9802 / IAM 14324 / JCM 22182 / KY 12970</strain>
    </source>
</reference>
<evidence type="ECO:0000256" key="1">
    <source>
        <dbReference type="ARBA" id="ARBA00004123"/>
    </source>
</evidence>
<evidence type="ECO:0000256" key="3">
    <source>
        <dbReference type="ARBA" id="ARBA00023163"/>
    </source>
</evidence>
<evidence type="ECO:0000313" key="7">
    <source>
        <dbReference type="EMBL" id="GAA99512.1"/>
    </source>
</evidence>
<evidence type="ECO:0000256" key="2">
    <source>
        <dbReference type="ARBA" id="ARBA00022478"/>
    </source>
</evidence>
<dbReference type="Gene3D" id="3.30.1360.10">
    <property type="entry name" value="RNA polymerase, RBP11-like subunit"/>
    <property type="match status" value="1"/>
</dbReference>
<keyword evidence="8" id="KW-1185">Reference proteome</keyword>
<dbReference type="PANTHER" id="PTHR13946:SF16">
    <property type="entry name" value="DNA-DIRECTED RNA POLYMERASE II SUBUNIT RPB11"/>
    <property type="match status" value="1"/>
</dbReference>
<dbReference type="InterPro" id="IPR036603">
    <property type="entry name" value="RBP11-like"/>
</dbReference>
<comment type="caution">
    <text evidence="7">The sequence shown here is derived from an EMBL/GenBank/DDBJ whole genome shotgun (WGS) entry which is preliminary data.</text>
</comment>
<dbReference type="Pfam" id="PF13656">
    <property type="entry name" value="RNA_pol_L_2"/>
    <property type="match status" value="1"/>
</dbReference>
<dbReference type="STRING" id="764103.G7E8P4"/>
<dbReference type="HAMAP" id="MF_00261">
    <property type="entry name" value="RNApol_arch_Rpo11"/>
    <property type="match status" value="1"/>
</dbReference>
<dbReference type="GO" id="GO:0003899">
    <property type="term" value="F:DNA-directed RNA polymerase activity"/>
    <property type="evidence" value="ECO:0007669"/>
    <property type="project" value="InterPro"/>
</dbReference>
<gene>
    <name evidence="7" type="primary">Mo06213</name>
    <name evidence="7" type="ORF">E5Q_06213</name>
</gene>
<dbReference type="InterPro" id="IPR022905">
    <property type="entry name" value="Rpo11-like"/>
</dbReference>
<dbReference type="EMBL" id="BABT02000220">
    <property type="protein sequence ID" value="GAA99512.1"/>
    <property type="molecule type" value="Genomic_DNA"/>
</dbReference>
<accession>G7E8P4</accession>
<organism evidence="7 8">
    <name type="scientific">Mixia osmundae (strain CBS 9802 / IAM 14324 / JCM 22182 / KY 12970)</name>
    <dbReference type="NCBI Taxonomy" id="764103"/>
    <lineage>
        <taxon>Eukaryota</taxon>
        <taxon>Fungi</taxon>
        <taxon>Dikarya</taxon>
        <taxon>Basidiomycota</taxon>
        <taxon>Pucciniomycotina</taxon>
        <taxon>Mixiomycetes</taxon>
        <taxon>Mixiales</taxon>
        <taxon>Mixiaceae</taxon>
        <taxon>Mixia</taxon>
    </lineage>
</organism>
<sequence>MSGQNAPDRHARFVLGEGEMKVAIEEDPRVPNAATVIIKKEDHTIGNMLRGQLLHIPYVVFAGYRVPHPLQADVVLRIQVDGKDSSQTPTTALQTATRELILILAAARLQFEASCKSFTERQELGLGADGADLGGAYGDFAQAGGFAQ</sequence>
<dbReference type="InParanoid" id="G7E8P4"/>
<dbReference type="OrthoDB" id="10248581at2759"/>
<evidence type="ECO:0000256" key="5">
    <source>
        <dbReference type="ARBA" id="ARBA00025751"/>
    </source>
</evidence>
<evidence type="ECO:0000259" key="6">
    <source>
        <dbReference type="Pfam" id="PF13656"/>
    </source>
</evidence>
<keyword evidence="2" id="KW-0240">DNA-directed RNA polymerase</keyword>
<dbReference type="AlphaFoldDB" id="G7E8P4"/>
<dbReference type="PROSITE" id="PS01154">
    <property type="entry name" value="RNA_POL_L_13KD"/>
    <property type="match status" value="1"/>
</dbReference>
<keyword evidence="4" id="KW-0539">Nucleus</keyword>
<dbReference type="GO" id="GO:0046983">
    <property type="term" value="F:protein dimerization activity"/>
    <property type="evidence" value="ECO:0007669"/>
    <property type="project" value="InterPro"/>
</dbReference>
<dbReference type="GO" id="GO:0003677">
    <property type="term" value="F:DNA binding"/>
    <property type="evidence" value="ECO:0007669"/>
    <property type="project" value="InterPro"/>
</dbReference>
<evidence type="ECO:0000313" key="8">
    <source>
        <dbReference type="Proteomes" id="UP000009131"/>
    </source>
</evidence>
<comment type="similarity">
    <text evidence="5">Belongs to the archaeal Rpo11/eukaryotic RPB11/RPC19 RNA polymerase subunit family.</text>
</comment>
<name>G7E8P4_MIXOS</name>
<dbReference type="RefSeq" id="XP_014568741.1">
    <property type="nucleotide sequence ID" value="XM_014713255.1"/>
</dbReference>